<dbReference type="Proteomes" id="UP000001312">
    <property type="component" value="Unassembled WGS sequence"/>
</dbReference>
<sequence length="44" mass="5204">MSSPAKVERFDFVILWILYHEIRVSGLIFGKFERVDERTSQTDS</sequence>
<gene>
    <name evidence="1" type="ORF">SS1G_08875</name>
</gene>
<organism evidence="1 2">
    <name type="scientific">Sclerotinia sclerotiorum (strain ATCC 18683 / 1980 / Ss-1)</name>
    <name type="common">White mold</name>
    <name type="synonym">Whetzelinia sclerotiorum</name>
    <dbReference type="NCBI Taxonomy" id="665079"/>
    <lineage>
        <taxon>Eukaryota</taxon>
        <taxon>Fungi</taxon>
        <taxon>Dikarya</taxon>
        <taxon>Ascomycota</taxon>
        <taxon>Pezizomycotina</taxon>
        <taxon>Leotiomycetes</taxon>
        <taxon>Helotiales</taxon>
        <taxon>Sclerotiniaceae</taxon>
        <taxon>Sclerotinia</taxon>
    </lineage>
</organism>
<dbReference type="KEGG" id="ssl:SS1G_08875"/>
<dbReference type="RefSeq" id="XP_001590111.1">
    <property type="nucleotide sequence ID" value="XM_001590061.1"/>
</dbReference>
<proteinExistence type="predicted"/>
<dbReference type="InParanoid" id="A7EU68"/>
<reference evidence="2" key="1">
    <citation type="journal article" date="2011" name="PLoS Genet.">
        <title>Genomic analysis of the necrotrophic fungal pathogens Sclerotinia sclerotiorum and Botrytis cinerea.</title>
        <authorList>
            <person name="Amselem J."/>
            <person name="Cuomo C.A."/>
            <person name="van Kan J.A."/>
            <person name="Viaud M."/>
            <person name="Benito E.P."/>
            <person name="Couloux A."/>
            <person name="Coutinho P.M."/>
            <person name="de Vries R.P."/>
            <person name="Dyer P.S."/>
            <person name="Fillinger S."/>
            <person name="Fournier E."/>
            <person name="Gout L."/>
            <person name="Hahn M."/>
            <person name="Kohn L."/>
            <person name="Lapalu N."/>
            <person name="Plummer K.M."/>
            <person name="Pradier J.M."/>
            <person name="Quevillon E."/>
            <person name="Sharon A."/>
            <person name="Simon A."/>
            <person name="ten Have A."/>
            <person name="Tudzynski B."/>
            <person name="Tudzynski P."/>
            <person name="Wincker P."/>
            <person name="Andrew M."/>
            <person name="Anthouard V."/>
            <person name="Beever R.E."/>
            <person name="Beffa R."/>
            <person name="Benoit I."/>
            <person name="Bouzid O."/>
            <person name="Brault B."/>
            <person name="Chen Z."/>
            <person name="Choquer M."/>
            <person name="Collemare J."/>
            <person name="Cotton P."/>
            <person name="Danchin E.G."/>
            <person name="Da Silva C."/>
            <person name="Gautier A."/>
            <person name="Giraud C."/>
            <person name="Giraud T."/>
            <person name="Gonzalez C."/>
            <person name="Grossetete S."/>
            <person name="Guldener U."/>
            <person name="Henrissat B."/>
            <person name="Howlett B.J."/>
            <person name="Kodira C."/>
            <person name="Kretschmer M."/>
            <person name="Lappartient A."/>
            <person name="Leroch M."/>
            <person name="Levis C."/>
            <person name="Mauceli E."/>
            <person name="Neuveglise C."/>
            <person name="Oeser B."/>
            <person name="Pearson M."/>
            <person name="Poulain J."/>
            <person name="Poussereau N."/>
            <person name="Quesneville H."/>
            <person name="Rascle C."/>
            <person name="Schumacher J."/>
            <person name="Segurens B."/>
            <person name="Sexton A."/>
            <person name="Silva E."/>
            <person name="Sirven C."/>
            <person name="Soanes D.M."/>
            <person name="Talbot N.J."/>
            <person name="Templeton M."/>
            <person name="Yandava C."/>
            <person name="Yarden O."/>
            <person name="Zeng Q."/>
            <person name="Rollins J.A."/>
            <person name="Lebrun M.H."/>
            <person name="Dickman M."/>
        </authorList>
    </citation>
    <scope>NUCLEOTIDE SEQUENCE [LARGE SCALE GENOMIC DNA]</scope>
    <source>
        <strain evidence="2">ATCC 18683 / 1980 / Ss-1</strain>
    </source>
</reference>
<dbReference type="GeneID" id="5486231"/>
<evidence type="ECO:0000313" key="2">
    <source>
        <dbReference type="Proteomes" id="UP000001312"/>
    </source>
</evidence>
<name>A7EU68_SCLS1</name>
<dbReference type="AlphaFoldDB" id="A7EU68"/>
<protein>
    <submittedName>
        <fullName evidence="1">Uncharacterized protein</fullName>
    </submittedName>
</protein>
<dbReference type="EMBL" id="CH476632">
    <property type="protein sequence ID" value="EDN93010.1"/>
    <property type="molecule type" value="Genomic_DNA"/>
</dbReference>
<accession>A7EU68</accession>
<evidence type="ECO:0000313" key="1">
    <source>
        <dbReference type="EMBL" id="EDN93010.1"/>
    </source>
</evidence>
<keyword evidence="2" id="KW-1185">Reference proteome</keyword>